<evidence type="ECO:0000313" key="1">
    <source>
        <dbReference type="EMBL" id="KAE8136800.1"/>
    </source>
</evidence>
<name>A0A5N6SSQ9_ASPPS</name>
<evidence type="ECO:0000313" key="2">
    <source>
        <dbReference type="Proteomes" id="UP000325672"/>
    </source>
</evidence>
<sequence length="96" mass="10735">LDVVSFFFFERIRIMVVVDVSTDQTPKDRPGKWCTAVSFNPPSSFPCSSAPDNKATTMVCGSDTHNICSSGCCGRQHKGIKTRDVYIPHTFELRVY</sequence>
<proteinExistence type="predicted"/>
<keyword evidence="2" id="KW-1185">Reference proteome</keyword>
<accession>A0A5N6SSQ9</accession>
<dbReference type="EMBL" id="ML743582">
    <property type="protein sequence ID" value="KAE8136800.1"/>
    <property type="molecule type" value="Genomic_DNA"/>
</dbReference>
<protein>
    <submittedName>
        <fullName evidence="1">Uncharacterized protein</fullName>
    </submittedName>
</protein>
<feature type="non-terminal residue" evidence="1">
    <location>
        <position position="1"/>
    </location>
</feature>
<reference evidence="1 2" key="1">
    <citation type="submission" date="2019-04" db="EMBL/GenBank/DDBJ databases">
        <title>Friends and foes A comparative genomics study of 23 Aspergillus species from section Flavi.</title>
        <authorList>
            <consortium name="DOE Joint Genome Institute"/>
            <person name="Kjaerbolling I."/>
            <person name="Vesth T."/>
            <person name="Frisvad J.C."/>
            <person name="Nybo J.L."/>
            <person name="Theobald S."/>
            <person name="Kildgaard S."/>
            <person name="Isbrandt T."/>
            <person name="Kuo A."/>
            <person name="Sato A."/>
            <person name="Lyhne E.K."/>
            <person name="Kogle M.E."/>
            <person name="Wiebenga A."/>
            <person name="Kun R.S."/>
            <person name="Lubbers R.J."/>
            <person name="Makela M.R."/>
            <person name="Barry K."/>
            <person name="Chovatia M."/>
            <person name="Clum A."/>
            <person name="Daum C."/>
            <person name="Haridas S."/>
            <person name="He G."/>
            <person name="LaButti K."/>
            <person name="Lipzen A."/>
            <person name="Mondo S."/>
            <person name="Riley R."/>
            <person name="Salamov A."/>
            <person name="Simmons B.A."/>
            <person name="Magnuson J.K."/>
            <person name="Henrissat B."/>
            <person name="Mortensen U.H."/>
            <person name="Larsen T.O."/>
            <person name="Devries R.P."/>
            <person name="Grigoriev I.V."/>
            <person name="Machida M."/>
            <person name="Baker S.E."/>
            <person name="Andersen M.R."/>
        </authorList>
    </citation>
    <scope>NUCLEOTIDE SEQUENCE [LARGE SCALE GENOMIC DNA]</scope>
    <source>
        <strain evidence="1 2">CBS 117625</strain>
    </source>
</reference>
<gene>
    <name evidence="1" type="ORF">BDV38DRAFT_249157</name>
</gene>
<dbReference type="AlphaFoldDB" id="A0A5N6SSQ9"/>
<dbReference type="Proteomes" id="UP000325672">
    <property type="component" value="Unassembled WGS sequence"/>
</dbReference>
<organism evidence="1 2">
    <name type="scientific">Aspergillus pseudotamarii</name>
    <dbReference type="NCBI Taxonomy" id="132259"/>
    <lineage>
        <taxon>Eukaryota</taxon>
        <taxon>Fungi</taxon>
        <taxon>Dikarya</taxon>
        <taxon>Ascomycota</taxon>
        <taxon>Pezizomycotina</taxon>
        <taxon>Eurotiomycetes</taxon>
        <taxon>Eurotiomycetidae</taxon>
        <taxon>Eurotiales</taxon>
        <taxon>Aspergillaceae</taxon>
        <taxon>Aspergillus</taxon>
        <taxon>Aspergillus subgen. Circumdati</taxon>
    </lineage>
</organism>
<dbReference type="RefSeq" id="XP_031912863.1">
    <property type="nucleotide sequence ID" value="XM_032054808.1"/>
</dbReference>
<dbReference type="GeneID" id="43639018"/>